<organism evidence="3 4">
    <name type="scientific">Gigaspora rosea</name>
    <dbReference type="NCBI Taxonomy" id="44941"/>
    <lineage>
        <taxon>Eukaryota</taxon>
        <taxon>Fungi</taxon>
        <taxon>Fungi incertae sedis</taxon>
        <taxon>Mucoromycota</taxon>
        <taxon>Glomeromycotina</taxon>
        <taxon>Glomeromycetes</taxon>
        <taxon>Diversisporales</taxon>
        <taxon>Gigasporaceae</taxon>
        <taxon>Gigaspora</taxon>
    </lineage>
</organism>
<keyword evidence="4" id="KW-1185">Reference proteome</keyword>
<evidence type="ECO:0000256" key="1">
    <source>
        <dbReference type="SAM" id="Coils"/>
    </source>
</evidence>
<name>A0A397V515_9GLOM</name>
<feature type="region of interest" description="Disordered" evidence="2">
    <location>
        <begin position="105"/>
        <end position="157"/>
    </location>
</feature>
<dbReference type="AlphaFoldDB" id="A0A397V515"/>
<comment type="caution">
    <text evidence="3">The sequence shown here is derived from an EMBL/GenBank/DDBJ whole genome shotgun (WGS) entry which is preliminary data.</text>
</comment>
<keyword evidence="1" id="KW-0175">Coiled coil</keyword>
<dbReference type="EMBL" id="QKWP01000654">
    <property type="protein sequence ID" value="RIB16718.1"/>
    <property type="molecule type" value="Genomic_DNA"/>
</dbReference>
<evidence type="ECO:0000313" key="3">
    <source>
        <dbReference type="EMBL" id="RIB16718.1"/>
    </source>
</evidence>
<dbReference type="OrthoDB" id="2441935at2759"/>
<feature type="coiled-coil region" evidence="1">
    <location>
        <begin position="402"/>
        <end position="429"/>
    </location>
</feature>
<protein>
    <submittedName>
        <fullName evidence="3">Uncharacterized protein</fullName>
    </submittedName>
</protein>
<evidence type="ECO:0000256" key="2">
    <source>
        <dbReference type="SAM" id="MobiDB-lite"/>
    </source>
</evidence>
<reference evidence="3 4" key="1">
    <citation type="submission" date="2018-06" db="EMBL/GenBank/DDBJ databases">
        <title>Comparative genomics reveals the genomic features of Rhizophagus irregularis, R. cerebriforme, R. diaphanum and Gigaspora rosea, and their symbiotic lifestyle signature.</title>
        <authorList>
            <person name="Morin E."/>
            <person name="San Clemente H."/>
            <person name="Chen E.C.H."/>
            <person name="De La Providencia I."/>
            <person name="Hainaut M."/>
            <person name="Kuo A."/>
            <person name="Kohler A."/>
            <person name="Murat C."/>
            <person name="Tang N."/>
            <person name="Roy S."/>
            <person name="Loubradou J."/>
            <person name="Henrissat B."/>
            <person name="Grigoriev I.V."/>
            <person name="Corradi N."/>
            <person name="Roux C."/>
            <person name="Martin F.M."/>
        </authorList>
    </citation>
    <scope>NUCLEOTIDE SEQUENCE [LARGE SCALE GENOMIC DNA]</scope>
    <source>
        <strain evidence="3 4">DAOM 194757</strain>
    </source>
</reference>
<gene>
    <name evidence="3" type="ORF">C2G38_2142947</name>
</gene>
<dbReference type="Proteomes" id="UP000266673">
    <property type="component" value="Unassembled WGS sequence"/>
</dbReference>
<accession>A0A397V515</accession>
<proteinExistence type="predicted"/>
<feature type="compositionally biased region" description="Polar residues" evidence="2">
    <location>
        <begin position="112"/>
        <end position="145"/>
    </location>
</feature>
<feature type="region of interest" description="Disordered" evidence="2">
    <location>
        <begin position="201"/>
        <end position="222"/>
    </location>
</feature>
<evidence type="ECO:0000313" key="4">
    <source>
        <dbReference type="Proteomes" id="UP000266673"/>
    </source>
</evidence>
<sequence length="432" mass="47987">MVQNPKITETRNGVKNFITFMKDYYPNVLAFPVQKNYLKEYITFKFNEGKLQTKYFGLYITNIKAHNRALGYSWTFGGAIIKEALMVASSNLGVSSLQSSDSSNALCSSQQGQSYDQNSSGINLQDAPTDNYEQADVTQNDNLPYNPSPCDPTYVNSSNLDISHQSFNAFCNSQGGQPYDQNYTSFNFQDIPLNSQANVTQNDSLLSPRDGRSPLSPGTNDPTIIPLPTDINSNNLDISSFQGSDSHNALCNSQSGQTYNRNSSGVSGINVPNDAYFNVQANATQNDNIPHNLSSCDARPFLPPRISAPNVVPLPTDITSYTQPIYLRSNQFDPQHVILNNTDNAQTGVTQNDTFDAPPRINAPDNIGTQHMPNNNSIYSQSFPDAHLSLQSEIANLQFFLFDQLLNDVQKLRIRNSDLQRQIDYLLARLSR</sequence>